<organism evidence="3 4">
    <name type="scientific">Winmispira thermophila (strain ATCC 700085 / DSM 6578 / Z-1203)</name>
    <name type="common">Spirochaeta thermophila</name>
    <dbReference type="NCBI Taxonomy" id="869211"/>
    <lineage>
        <taxon>Bacteria</taxon>
        <taxon>Pseudomonadati</taxon>
        <taxon>Spirochaetota</taxon>
        <taxon>Spirochaetia</taxon>
        <taxon>Winmispirales</taxon>
        <taxon>Winmispiraceae</taxon>
        <taxon>Winmispira</taxon>
    </lineage>
</organism>
<dbReference type="OrthoDB" id="344641at2"/>
<dbReference type="RefSeq" id="WP_014624336.1">
    <property type="nucleotide sequence ID" value="NC_017583.1"/>
</dbReference>
<dbReference type="PANTHER" id="PTHR38731">
    <property type="entry name" value="LIPL45-RELATED LIPOPROTEIN-RELATED"/>
    <property type="match status" value="1"/>
</dbReference>
<dbReference type="Proteomes" id="UP000007254">
    <property type="component" value="Chromosome"/>
</dbReference>
<protein>
    <recommendedName>
        <fullName evidence="2">FecR protein domain-containing protein</fullName>
    </recommendedName>
</protein>
<accession>G0GAJ3</accession>
<gene>
    <name evidence="3" type="ordered locus">Spith_0679</name>
</gene>
<sequence length="730" mass="80971">MRRTIIMVSALLLFVGALAAQEQPMAVLEYFDDPSEIEVIDSQGFQVEGVYFGMEIAEGETITTYNSSAELRLSPNGTIIKLAPDTTFTVEQIQKSEDQENRFALVAGKLRAVAAKIPRTRYTITTPTAVCGVRGTDFGILVVPGQEETLFVREGLVAFSRGTEEVMVGAGQMIDALADVFQPVAIPPETLQELYEDLEFQVLDPQEVPGQVEEPLGTTEAPAAETPTPQPEPAPSQEESAFMAWLREALGLELGSVTINGQTYSKAVLQPTFAVGKFRASLYLPIIYTRDLFDPSDWYRPKGNDEWSFGTDYDWGDDPVGGVSDFFRDLALKIRYIEYGELRDPFFFKVGNIRGVTTGHGTIMRNYANDTDFPSVRRVGLNMGIDGEKGGMELVVNDLAEPEIMGTRLYTRPLAPSSRLAFGLTALADIDPAGDIPEDSPNPFDALARQADPVFLNLGLDLDIPLYEGEQLSFILFADLAGMLPYLRHAAEDPWVGSVDSGFQWDALLYVDESERKAELRNYGVSTGLFGTIVVVDYRLEYRFFQGTFRPGFYGPDYDRMRGQYASALMAYLTDKDDPVFHTTTMGIYGEAGFDILDRLSFQAGYFWPWDLTSSGEITFSDNDYLTMRLTAEKGFIPAGRLKDVSASFLYQRSFFIPTILGRDGFENASLFDANTVFQGEIVWGVAPTLDIVMLVTTNVIYNDDGTIAYDEDGSPKWAPSVTIESRVHF</sequence>
<feature type="domain" description="FecR protein" evidence="2">
    <location>
        <begin position="62"/>
        <end position="157"/>
    </location>
</feature>
<keyword evidence="1" id="KW-0732">Signal</keyword>
<evidence type="ECO:0000313" key="3">
    <source>
        <dbReference type="EMBL" id="AEJ60958.1"/>
    </source>
</evidence>
<dbReference type="InterPro" id="IPR006860">
    <property type="entry name" value="FecR"/>
</dbReference>
<dbReference type="KEGG" id="stq:Spith_0679"/>
<name>G0GAJ3_WINT7</name>
<dbReference type="Pfam" id="PF04773">
    <property type="entry name" value="FecR"/>
    <property type="match status" value="1"/>
</dbReference>
<proteinExistence type="predicted"/>
<dbReference type="HOGENOM" id="CLU_380781_0_0_12"/>
<evidence type="ECO:0000259" key="2">
    <source>
        <dbReference type="Pfam" id="PF04773"/>
    </source>
</evidence>
<evidence type="ECO:0000256" key="1">
    <source>
        <dbReference type="SAM" id="SignalP"/>
    </source>
</evidence>
<dbReference type="AlphaFoldDB" id="G0GAJ3"/>
<reference evidence="3 4" key="1">
    <citation type="submission" date="2011-06" db="EMBL/GenBank/DDBJ databases">
        <title>The complete genome of Spirochaeta thermophila DSM 6578.</title>
        <authorList>
            <consortium name="US DOE Joint Genome Institute (JGI-PGF)"/>
            <person name="Lucas S."/>
            <person name="Lapidus A."/>
            <person name="Bruce D."/>
            <person name="Goodwin L."/>
            <person name="Pitluck S."/>
            <person name="Peters L."/>
            <person name="Kyrpides N."/>
            <person name="Mavromatis K."/>
            <person name="Ivanova N."/>
            <person name="Mikailova N."/>
            <person name="Pagani I."/>
            <person name="Chertkov O."/>
            <person name="Detter J.C."/>
            <person name="Tapia R."/>
            <person name="Han C."/>
            <person name="Land M."/>
            <person name="Hauser L."/>
            <person name="Markowitz V."/>
            <person name="Cheng J.-F."/>
            <person name="Hugenholtz P."/>
            <person name="Woyke T."/>
            <person name="Wu D."/>
            <person name="Spring S."/>
            <person name="Merkhoffer B."/>
            <person name="Schneider S."/>
            <person name="Klenk H.-P."/>
            <person name="Eisen J.A."/>
        </authorList>
    </citation>
    <scope>NUCLEOTIDE SEQUENCE [LARGE SCALE GENOMIC DNA]</scope>
    <source>
        <strain evidence="4">ATCC 700085 / DSM 6578 / Z-1203</strain>
    </source>
</reference>
<dbReference type="EMBL" id="CP002903">
    <property type="protein sequence ID" value="AEJ60958.1"/>
    <property type="molecule type" value="Genomic_DNA"/>
</dbReference>
<feature type="chain" id="PRO_5003400243" description="FecR protein domain-containing protein" evidence="1">
    <location>
        <begin position="20"/>
        <end position="730"/>
    </location>
</feature>
<dbReference type="PANTHER" id="PTHR38731:SF1">
    <property type="entry name" value="FECR PROTEIN DOMAIN-CONTAINING PROTEIN"/>
    <property type="match status" value="1"/>
</dbReference>
<feature type="signal peptide" evidence="1">
    <location>
        <begin position="1"/>
        <end position="19"/>
    </location>
</feature>
<keyword evidence="4" id="KW-1185">Reference proteome</keyword>
<dbReference type="STRING" id="869211.Spith_0679"/>
<dbReference type="Gene3D" id="2.60.120.1440">
    <property type="match status" value="1"/>
</dbReference>
<evidence type="ECO:0000313" key="4">
    <source>
        <dbReference type="Proteomes" id="UP000007254"/>
    </source>
</evidence>